<comment type="caution">
    <text evidence="1">The sequence shown here is derived from an EMBL/GenBank/DDBJ whole genome shotgun (WGS) entry which is preliminary data.</text>
</comment>
<proteinExistence type="predicted"/>
<evidence type="ECO:0000313" key="1">
    <source>
        <dbReference type="EMBL" id="KAL3317925.1"/>
    </source>
</evidence>
<dbReference type="AlphaFoldDB" id="A0ABD2QEE7"/>
<name>A0ABD2QEE7_9PLAT</name>
<dbReference type="Gene3D" id="3.30.70.330">
    <property type="match status" value="1"/>
</dbReference>
<organism evidence="1 2">
    <name type="scientific">Cichlidogyrus casuarinus</name>
    <dbReference type="NCBI Taxonomy" id="1844966"/>
    <lineage>
        <taxon>Eukaryota</taxon>
        <taxon>Metazoa</taxon>
        <taxon>Spiralia</taxon>
        <taxon>Lophotrochozoa</taxon>
        <taxon>Platyhelminthes</taxon>
        <taxon>Monogenea</taxon>
        <taxon>Monopisthocotylea</taxon>
        <taxon>Dactylogyridea</taxon>
        <taxon>Ancyrocephalidae</taxon>
        <taxon>Cichlidogyrus</taxon>
    </lineage>
</organism>
<dbReference type="InterPro" id="IPR012677">
    <property type="entry name" value="Nucleotide-bd_a/b_plait_sf"/>
</dbReference>
<protein>
    <submittedName>
        <fullName evidence="1">Uncharacterized protein</fullName>
    </submittedName>
</protein>
<keyword evidence="2" id="KW-1185">Reference proteome</keyword>
<dbReference type="Proteomes" id="UP001626550">
    <property type="component" value="Unassembled WGS sequence"/>
</dbReference>
<evidence type="ECO:0000313" key="2">
    <source>
        <dbReference type="Proteomes" id="UP001626550"/>
    </source>
</evidence>
<gene>
    <name evidence="1" type="ORF">Ciccas_003419</name>
</gene>
<dbReference type="SUPFAM" id="SSF54928">
    <property type="entry name" value="RNA-binding domain, RBD"/>
    <property type="match status" value="1"/>
</dbReference>
<reference evidence="1 2" key="1">
    <citation type="submission" date="2024-11" db="EMBL/GenBank/DDBJ databases">
        <title>Adaptive evolution of stress response genes in parasites aligns with host niche diversity.</title>
        <authorList>
            <person name="Hahn C."/>
            <person name="Resl P."/>
        </authorList>
    </citation>
    <scope>NUCLEOTIDE SEQUENCE [LARGE SCALE GENOMIC DNA]</scope>
    <source>
        <strain evidence="1">EGGRZ-B1_66</strain>
        <tissue evidence="1">Body</tissue>
    </source>
</reference>
<dbReference type="EMBL" id="JBJKFK010000309">
    <property type="protein sequence ID" value="KAL3317925.1"/>
    <property type="molecule type" value="Genomic_DNA"/>
</dbReference>
<accession>A0ABD2QEE7</accession>
<sequence>MKIDSNFANEASALVTQDFKGQKDFLASPGKHSQRFNSGSTIVNGALDTPLTPQKQSALESFKEEQNHTASCTLIIEGLSSQLSESALRTALTTYGVVEACSLSIDPADPILGELRSLHQN</sequence>
<dbReference type="InterPro" id="IPR035979">
    <property type="entry name" value="RBD_domain_sf"/>
</dbReference>